<dbReference type="InterPro" id="IPR011856">
    <property type="entry name" value="tRNA_endonuc-like_dom_sf"/>
</dbReference>
<dbReference type="Gene3D" id="3.40.1350.10">
    <property type="match status" value="1"/>
</dbReference>
<accession>A0A1H7GA43</accession>
<dbReference type="AlphaFoldDB" id="A0A1H7GA43"/>
<proteinExistence type="predicted"/>
<name>A0A1H7GA43_9FIRM</name>
<keyword evidence="2" id="KW-0540">Nuclease</keyword>
<dbReference type="InterPro" id="IPR007560">
    <property type="entry name" value="Restrct_endonuc_IV_Mrr"/>
</dbReference>
<keyword evidence="2" id="KW-0378">Hydrolase</keyword>
<dbReference type="SUPFAM" id="SSF52980">
    <property type="entry name" value="Restriction endonuclease-like"/>
    <property type="match status" value="1"/>
</dbReference>
<dbReference type="GO" id="GO:0004519">
    <property type="term" value="F:endonuclease activity"/>
    <property type="evidence" value="ECO:0007669"/>
    <property type="project" value="UniProtKB-KW"/>
</dbReference>
<dbReference type="GO" id="GO:0003677">
    <property type="term" value="F:DNA binding"/>
    <property type="evidence" value="ECO:0007669"/>
    <property type="project" value="InterPro"/>
</dbReference>
<dbReference type="RefSeq" id="WP_074789092.1">
    <property type="nucleotide sequence ID" value="NZ_FNZX01000004.1"/>
</dbReference>
<dbReference type="GO" id="GO:0009307">
    <property type="term" value="P:DNA restriction-modification system"/>
    <property type="evidence" value="ECO:0007669"/>
    <property type="project" value="InterPro"/>
</dbReference>
<evidence type="ECO:0000259" key="1">
    <source>
        <dbReference type="Pfam" id="PF04471"/>
    </source>
</evidence>
<sequence length="471" mass="55048">MGINYKSLDFCELDTSGDDFELLVREILYNEGYEVYWSGKGPDGGKDLICVEKYNSIFKEGRKRWLIQCKHNAHSGNAVSNNDLGNITNSCKANNADGYILVCSTYPSSTAVKTLENIELYDKISTSFWDYQTLEGKLLNPRNWSLVSRFFPKSAEKMNIQISQISSDCWRIYYKGSIVVLSLRIASNCNNYIPFLKDRVDEMLDIPLPEGHYFKIRAIYYDDKYCNYRIYYDYLIPSGCDLDKLTVSEKVKEICSERWFEGIYSIPDVVLYECNYYSDGFDINDKDYYSRFMQDYQCGFDREFANRWGRIIHKDSPFGYTEDNVNKCYNSFIETFKKIPSITVYNSHNSSVESIGKYSDNSLWMEEDENRLCPNNPFEVKIRFSCDDFDELINCINYFPVEPIGEIFSIEKNYVFLPDTGFDSDENDIYTLRIQVNRDNKTKASYRRHLNSYLDKLTGCINTYLTERVSG</sequence>
<dbReference type="Pfam" id="PF04471">
    <property type="entry name" value="Mrr_cat"/>
    <property type="match status" value="1"/>
</dbReference>
<evidence type="ECO:0000313" key="3">
    <source>
        <dbReference type="Proteomes" id="UP000182321"/>
    </source>
</evidence>
<evidence type="ECO:0000313" key="2">
    <source>
        <dbReference type="EMBL" id="SEK33692.1"/>
    </source>
</evidence>
<keyword evidence="2" id="KW-0255">Endonuclease</keyword>
<reference evidence="3" key="1">
    <citation type="submission" date="2016-10" db="EMBL/GenBank/DDBJ databases">
        <authorList>
            <person name="Varghese N."/>
        </authorList>
    </citation>
    <scope>NUCLEOTIDE SEQUENCE [LARGE SCALE GENOMIC DNA]</scope>
    <source>
        <strain evidence="3">ACV-9</strain>
    </source>
</reference>
<keyword evidence="3" id="KW-1185">Reference proteome</keyword>
<feature type="domain" description="Restriction endonuclease type IV Mrr" evidence="1">
    <location>
        <begin position="15"/>
        <end position="122"/>
    </location>
</feature>
<dbReference type="Proteomes" id="UP000182321">
    <property type="component" value="Unassembled WGS sequence"/>
</dbReference>
<dbReference type="EMBL" id="FNZX01000004">
    <property type="protein sequence ID" value="SEK33692.1"/>
    <property type="molecule type" value="Genomic_DNA"/>
</dbReference>
<gene>
    <name evidence="2" type="ORF">SAMN02910377_00643</name>
</gene>
<protein>
    <submittedName>
        <fullName evidence="2">Restriction endonuclease</fullName>
    </submittedName>
</protein>
<organism evidence="2 3">
    <name type="scientific">Pseudobutyrivibrio ruminis</name>
    <dbReference type="NCBI Taxonomy" id="46206"/>
    <lineage>
        <taxon>Bacteria</taxon>
        <taxon>Bacillati</taxon>
        <taxon>Bacillota</taxon>
        <taxon>Clostridia</taxon>
        <taxon>Lachnospirales</taxon>
        <taxon>Lachnospiraceae</taxon>
        <taxon>Pseudobutyrivibrio</taxon>
    </lineage>
</organism>
<dbReference type="InterPro" id="IPR011335">
    <property type="entry name" value="Restrct_endonuc-II-like"/>
</dbReference>